<gene>
    <name evidence="1" type="ORF">EK0264_05025</name>
</gene>
<reference evidence="1 2" key="1">
    <citation type="journal article" date="2018" name="Int. J. Syst. Evol. Microbiol.">
        <title>Epidermidibacterium keratini gen. nov., sp. nov., a member of the family Sporichthyaceae, isolated from keratin epidermis.</title>
        <authorList>
            <person name="Lee D.G."/>
            <person name="Trujillo M.E."/>
            <person name="Kang S."/>
            <person name="Nam J.J."/>
            <person name="Kim Y.J."/>
        </authorList>
    </citation>
    <scope>NUCLEOTIDE SEQUENCE [LARGE SCALE GENOMIC DNA]</scope>
    <source>
        <strain evidence="1 2">EPI-7</strain>
    </source>
</reference>
<proteinExistence type="predicted"/>
<dbReference type="SUPFAM" id="SSF102462">
    <property type="entry name" value="Peptidyl-tRNA hydrolase II"/>
    <property type="match status" value="1"/>
</dbReference>
<dbReference type="Gene3D" id="3.40.1490.10">
    <property type="entry name" value="Bit1"/>
    <property type="match status" value="1"/>
</dbReference>
<dbReference type="RefSeq" id="WP_159543538.1">
    <property type="nucleotide sequence ID" value="NZ_CP047156.1"/>
</dbReference>
<dbReference type="Proteomes" id="UP000463857">
    <property type="component" value="Chromosome"/>
</dbReference>
<accession>A0A7L4YKP7</accession>
<dbReference type="KEGG" id="eke:EK0264_05025"/>
<sequence length="141" mass="14940">MDEPRFPTNHKLVVVLREGLAGWQALNATAFLSSGLAAGRPDLIGEEYVDGSDQRYLAVFGQPVMVMSAPADLLRTIRERAVGRGLGVSIFIDDIFATGNDTDNRAAVAAVPSEALSIVGLGLVGPKNAVDKTTKGAQLYR</sequence>
<dbReference type="OrthoDB" id="1684239at2"/>
<dbReference type="InParanoid" id="A0A7L4YKP7"/>
<dbReference type="InterPro" id="IPR023476">
    <property type="entry name" value="Pep_tRNA_hydro_II_dom_sf"/>
</dbReference>
<organism evidence="1 2">
    <name type="scientific">Epidermidibacterium keratini</name>
    <dbReference type="NCBI Taxonomy" id="1891644"/>
    <lineage>
        <taxon>Bacteria</taxon>
        <taxon>Bacillati</taxon>
        <taxon>Actinomycetota</taxon>
        <taxon>Actinomycetes</taxon>
        <taxon>Sporichthyales</taxon>
        <taxon>Sporichthyaceae</taxon>
        <taxon>Epidermidibacterium</taxon>
    </lineage>
</organism>
<dbReference type="Pfam" id="PF09391">
    <property type="entry name" value="DUF2000"/>
    <property type="match status" value="1"/>
</dbReference>
<keyword evidence="2" id="KW-1185">Reference proteome</keyword>
<evidence type="ECO:0000313" key="1">
    <source>
        <dbReference type="EMBL" id="QHB99709.1"/>
    </source>
</evidence>
<dbReference type="AlphaFoldDB" id="A0A7L4YKP7"/>
<dbReference type="EMBL" id="CP047156">
    <property type="protein sequence ID" value="QHB99709.1"/>
    <property type="molecule type" value="Genomic_DNA"/>
</dbReference>
<protein>
    <submittedName>
        <fullName evidence="1">DUF2000 family protein</fullName>
    </submittedName>
</protein>
<evidence type="ECO:0000313" key="2">
    <source>
        <dbReference type="Proteomes" id="UP000463857"/>
    </source>
</evidence>
<dbReference type="InterPro" id="IPR018988">
    <property type="entry name" value="DUF2000"/>
</dbReference>
<name>A0A7L4YKP7_9ACTN</name>